<organism evidence="1 2">
    <name type="scientific">Helicobacter marmotae</name>
    <dbReference type="NCBI Taxonomy" id="152490"/>
    <lineage>
        <taxon>Bacteria</taxon>
        <taxon>Pseudomonadati</taxon>
        <taxon>Campylobacterota</taxon>
        <taxon>Epsilonproteobacteria</taxon>
        <taxon>Campylobacterales</taxon>
        <taxon>Helicobacteraceae</taxon>
        <taxon>Helicobacter</taxon>
    </lineage>
</organism>
<reference evidence="1 2" key="1">
    <citation type="submission" date="2018-04" db="EMBL/GenBank/DDBJ databases">
        <title>Novel Campyloabacter and Helicobacter Species and Strains.</title>
        <authorList>
            <person name="Mannion A.J."/>
            <person name="Shen Z."/>
            <person name="Fox J.G."/>
        </authorList>
    </citation>
    <scope>NUCLEOTIDE SEQUENCE [LARGE SCALE GENOMIC DNA]</scope>
    <source>
        <strain evidence="1 2">MIT 98-6070</strain>
    </source>
</reference>
<sequence>MSGFIGLWEMFLKIELYFKLSLDTTQRGSITHALYPLSDKNRHNITKNEIKQCLQGVVILKDKALNEKLLIYIENYINENIKDML</sequence>
<dbReference type="OrthoDB" id="9997342at2"/>
<accession>A0A3D8I884</accession>
<dbReference type="Proteomes" id="UP000256599">
    <property type="component" value="Unassembled WGS sequence"/>
</dbReference>
<keyword evidence="2" id="KW-1185">Reference proteome</keyword>
<comment type="caution">
    <text evidence="1">The sequence shown here is derived from an EMBL/GenBank/DDBJ whole genome shotgun (WGS) entry which is preliminary data.</text>
</comment>
<name>A0A3D8I884_9HELI</name>
<evidence type="ECO:0000313" key="1">
    <source>
        <dbReference type="EMBL" id="RDU60741.1"/>
    </source>
</evidence>
<protein>
    <submittedName>
        <fullName evidence="1">Uncharacterized protein</fullName>
    </submittedName>
</protein>
<proteinExistence type="predicted"/>
<dbReference type="RefSeq" id="WP_104699433.1">
    <property type="nucleotide sequence ID" value="NZ_FZPP01000006.1"/>
</dbReference>
<dbReference type="EMBL" id="NXLR01000002">
    <property type="protein sequence ID" value="RDU60741.1"/>
    <property type="molecule type" value="Genomic_DNA"/>
</dbReference>
<gene>
    <name evidence="1" type="ORF">CQA63_01875</name>
</gene>
<dbReference type="AlphaFoldDB" id="A0A3D8I884"/>
<evidence type="ECO:0000313" key="2">
    <source>
        <dbReference type="Proteomes" id="UP000256599"/>
    </source>
</evidence>